<dbReference type="InterPro" id="IPR050610">
    <property type="entry name" value="APOBEC_Cyt_Deaminase"/>
</dbReference>
<accession>A0A2I0TPN8</accession>
<evidence type="ECO:0000313" key="8">
    <source>
        <dbReference type="Proteomes" id="UP000233556"/>
    </source>
</evidence>
<gene>
    <name evidence="7" type="ORF">llap_13942</name>
</gene>
<keyword evidence="5" id="KW-0862">Zinc</keyword>
<dbReference type="Gene3D" id="3.40.140.10">
    <property type="entry name" value="Cytidine Deaminase, domain 2"/>
    <property type="match status" value="1"/>
</dbReference>
<evidence type="ECO:0000313" key="7">
    <source>
        <dbReference type="EMBL" id="PKU35752.1"/>
    </source>
</evidence>
<dbReference type="Pfam" id="PF18750">
    <property type="entry name" value="SNAD4"/>
    <property type="match status" value="1"/>
</dbReference>
<evidence type="ECO:0000259" key="6">
    <source>
        <dbReference type="PROSITE" id="PS51747"/>
    </source>
</evidence>
<dbReference type="AlphaFoldDB" id="A0A2I0TPN8"/>
<dbReference type="InterPro" id="IPR002125">
    <property type="entry name" value="CMP_dCMP_dom"/>
</dbReference>
<name>A0A2I0TPN8_LIMLA</name>
<evidence type="ECO:0000256" key="5">
    <source>
        <dbReference type="ARBA" id="ARBA00022833"/>
    </source>
</evidence>
<dbReference type="GO" id="GO:0008270">
    <property type="term" value="F:zinc ion binding"/>
    <property type="evidence" value="ECO:0007669"/>
    <property type="project" value="InterPro"/>
</dbReference>
<dbReference type="PROSITE" id="PS00903">
    <property type="entry name" value="CYT_DCMP_DEAMINASES_1"/>
    <property type="match status" value="1"/>
</dbReference>
<feature type="domain" description="CMP/dCMP-type deaminase" evidence="6">
    <location>
        <begin position="6"/>
        <end position="126"/>
    </location>
</feature>
<keyword evidence="4" id="KW-0378">Hydrolase</keyword>
<dbReference type="OrthoDB" id="5956704at2759"/>
<reference evidence="8" key="2">
    <citation type="submission" date="2017-12" db="EMBL/GenBank/DDBJ databases">
        <title>Genome sequence of the Bar-tailed Godwit (Limosa lapponica baueri).</title>
        <authorList>
            <person name="Lima N.C.B."/>
            <person name="Parody-Merino A.M."/>
            <person name="Battley P.F."/>
            <person name="Fidler A.E."/>
            <person name="Prosdocimi F."/>
        </authorList>
    </citation>
    <scope>NUCLEOTIDE SEQUENCE [LARGE SCALE GENOMIC DNA]</scope>
</reference>
<evidence type="ECO:0000256" key="3">
    <source>
        <dbReference type="ARBA" id="ARBA00022723"/>
    </source>
</evidence>
<reference evidence="8" key="1">
    <citation type="submission" date="2017-11" db="EMBL/GenBank/DDBJ databases">
        <authorList>
            <person name="Lima N.C."/>
            <person name="Parody-Merino A.M."/>
            <person name="Battley P.F."/>
            <person name="Fidler A.E."/>
            <person name="Prosdocimi F."/>
        </authorList>
    </citation>
    <scope>NUCLEOTIDE SEQUENCE [LARGE SCALE GENOMIC DNA]</scope>
</reference>
<sequence>MASEEEIWYISKRALKHHFNPCKAPRDTYLLCKLQWGETGTPWTHWVRKDRCHAEVYFLEKILKIRRSNNYVNCSITWYLSWSPCAECCLKIQNFLERHSNVNIDIYVARLYYIEDEENRQGLKNLVSLEEVTIAVMEIEDYNYCWKTFVAYQRGEDGYWPWRFSSCIFLNCTELYHILLYHLRMSTDPAVNPPTLLLAVQGPSQ</sequence>
<keyword evidence="8" id="KW-1185">Reference proteome</keyword>
<dbReference type="PROSITE" id="PS51747">
    <property type="entry name" value="CYT_DCMP_DEAMINASES_2"/>
    <property type="match status" value="1"/>
</dbReference>
<dbReference type="PANTHER" id="PTHR13857">
    <property type="entry name" value="MRNA EDITING ENZYME"/>
    <property type="match status" value="1"/>
</dbReference>
<dbReference type="Proteomes" id="UP000233556">
    <property type="component" value="Unassembled WGS sequence"/>
</dbReference>
<dbReference type="GO" id="GO:0003723">
    <property type="term" value="F:RNA binding"/>
    <property type="evidence" value="ECO:0007669"/>
    <property type="project" value="TreeGrafter"/>
</dbReference>
<dbReference type="GO" id="GO:0005737">
    <property type="term" value="C:cytoplasm"/>
    <property type="evidence" value="ECO:0007669"/>
    <property type="project" value="TreeGrafter"/>
</dbReference>
<comment type="cofactor">
    <cofactor evidence="1">
        <name>Zn(2+)</name>
        <dbReference type="ChEBI" id="CHEBI:29105"/>
    </cofactor>
</comment>
<dbReference type="EMBL" id="KZ508061">
    <property type="protein sequence ID" value="PKU35752.1"/>
    <property type="molecule type" value="Genomic_DNA"/>
</dbReference>
<dbReference type="GO" id="GO:0005634">
    <property type="term" value="C:nucleus"/>
    <property type="evidence" value="ECO:0007669"/>
    <property type="project" value="TreeGrafter"/>
</dbReference>
<organism evidence="7 8">
    <name type="scientific">Limosa lapponica baueri</name>
    <dbReference type="NCBI Taxonomy" id="1758121"/>
    <lineage>
        <taxon>Eukaryota</taxon>
        <taxon>Metazoa</taxon>
        <taxon>Chordata</taxon>
        <taxon>Craniata</taxon>
        <taxon>Vertebrata</taxon>
        <taxon>Euteleostomi</taxon>
        <taxon>Archelosauria</taxon>
        <taxon>Archosauria</taxon>
        <taxon>Dinosauria</taxon>
        <taxon>Saurischia</taxon>
        <taxon>Theropoda</taxon>
        <taxon>Coelurosauria</taxon>
        <taxon>Aves</taxon>
        <taxon>Neognathae</taxon>
        <taxon>Neoaves</taxon>
        <taxon>Charadriiformes</taxon>
        <taxon>Scolopacidae</taxon>
        <taxon>Limosa</taxon>
    </lineage>
</organism>
<dbReference type="InterPro" id="IPR016193">
    <property type="entry name" value="Cytidine_deaminase-like"/>
</dbReference>
<dbReference type="InterPro" id="IPR016192">
    <property type="entry name" value="APOBEC/CMP_deaminase_Zn-bd"/>
</dbReference>
<dbReference type="GO" id="GO:0004126">
    <property type="term" value="F:cytidine deaminase activity"/>
    <property type="evidence" value="ECO:0007669"/>
    <property type="project" value="TreeGrafter"/>
</dbReference>
<protein>
    <submittedName>
        <fullName evidence="7">C</fullName>
    </submittedName>
</protein>
<evidence type="ECO:0000256" key="4">
    <source>
        <dbReference type="ARBA" id="ARBA00022801"/>
    </source>
</evidence>
<keyword evidence="3" id="KW-0479">Metal-binding</keyword>
<proteinExistence type="inferred from homology"/>
<dbReference type="SUPFAM" id="SSF53927">
    <property type="entry name" value="Cytidine deaminase-like"/>
    <property type="match status" value="1"/>
</dbReference>
<dbReference type="PANTHER" id="PTHR13857:SF26">
    <property type="entry name" value="C-U-EDITING ENZYME APOBEC-1"/>
    <property type="match status" value="1"/>
</dbReference>
<comment type="similarity">
    <text evidence="2">Belongs to the cytidine and deoxycytidylate deaminase family.</text>
</comment>
<dbReference type="GO" id="GO:0016554">
    <property type="term" value="P:cytidine to uridine editing"/>
    <property type="evidence" value="ECO:0007669"/>
    <property type="project" value="TreeGrafter"/>
</dbReference>
<evidence type="ECO:0000256" key="1">
    <source>
        <dbReference type="ARBA" id="ARBA00001947"/>
    </source>
</evidence>
<evidence type="ECO:0000256" key="2">
    <source>
        <dbReference type="ARBA" id="ARBA00006576"/>
    </source>
</evidence>